<comment type="caution">
    <text evidence="9">The sequence shown here is derived from an EMBL/GenBank/DDBJ whole genome shotgun (WGS) entry which is preliminary data.</text>
</comment>
<feature type="transmembrane region" description="Helical" evidence="7">
    <location>
        <begin position="240"/>
        <end position="259"/>
    </location>
</feature>
<evidence type="ECO:0000313" key="10">
    <source>
        <dbReference type="Proteomes" id="UP001597196"/>
    </source>
</evidence>
<feature type="transmembrane region" description="Helical" evidence="7">
    <location>
        <begin position="271"/>
        <end position="297"/>
    </location>
</feature>
<evidence type="ECO:0000313" key="9">
    <source>
        <dbReference type="EMBL" id="MFD1429585.1"/>
    </source>
</evidence>
<dbReference type="GO" id="GO:0016746">
    <property type="term" value="F:acyltransferase activity"/>
    <property type="evidence" value="ECO:0007669"/>
    <property type="project" value="UniProtKB-KW"/>
</dbReference>
<feature type="transmembrane region" description="Helical" evidence="7">
    <location>
        <begin position="149"/>
        <end position="169"/>
    </location>
</feature>
<dbReference type="InterPro" id="IPR002656">
    <property type="entry name" value="Acyl_transf_3_dom"/>
</dbReference>
<feature type="transmembrane region" description="Helical" evidence="7">
    <location>
        <begin position="303"/>
        <end position="324"/>
    </location>
</feature>
<feature type="domain" description="Acyltransferase 3" evidence="8">
    <location>
        <begin position="8"/>
        <end position="321"/>
    </location>
</feature>
<dbReference type="EMBL" id="JBHTOC010000006">
    <property type="protein sequence ID" value="MFD1429585.1"/>
    <property type="molecule type" value="Genomic_DNA"/>
</dbReference>
<protein>
    <submittedName>
        <fullName evidence="9">Acyltransferase</fullName>
    </submittedName>
</protein>
<dbReference type="Proteomes" id="UP001597196">
    <property type="component" value="Unassembled WGS sequence"/>
</dbReference>
<comment type="subcellular location">
    <subcellularLocation>
        <location evidence="1">Cell membrane</location>
        <topology evidence="1">Multi-pass membrane protein</topology>
    </subcellularLocation>
</comment>
<keyword evidence="9" id="KW-0012">Acyltransferase</keyword>
<feature type="transmembrane region" description="Helical" evidence="7">
    <location>
        <begin position="212"/>
        <end position="234"/>
    </location>
</feature>
<evidence type="ECO:0000259" key="8">
    <source>
        <dbReference type="Pfam" id="PF01757"/>
    </source>
</evidence>
<gene>
    <name evidence="9" type="ORF">ACFQ4P_04910</name>
</gene>
<keyword evidence="6 7" id="KW-0472">Membrane</keyword>
<evidence type="ECO:0000256" key="7">
    <source>
        <dbReference type="SAM" id="Phobius"/>
    </source>
</evidence>
<evidence type="ECO:0000256" key="3">
    <source>
        <dbReference type="ARBA" id="ARBA00022475"/>
    </source>
</evidence>
<reference evidence="10" key="1">
    <citation type="journal article" date="2019" name="Int. J. Syst. Evol. Microbiol.">
        <title>The Global Catalogue of Microorganisms (GCM) 10K type strain sequencing project: providing services to taxonomists for standard genome sequencing and annotation.</title>
        <authorList>
            <consortium name="The Broad Institute Genomics Platform"/>
            <consortium name="The Broad Institute Genome Sequencing Center for Infectious Disease"/>
            <person name="Wu L."/>
            <person name="Ma J."/>
        </authorList>
    </citation>
    <scope>NUCLEOTIDE SEQUENCE [LARGE SCALE GENOMIC DNA]</scope>
    <source>
        <strain evidence="10">CCM 8980</strain>
    </source>
</reference>
<evidence type="ECO:0000256" key="1">
    <source>
        <dbReference type="ARBA" id="ARBA00004651"/>
    </source>
</evidence>
<dbReference type="RefSeq" id="WP_203626782.1">
    <property type="nucleotide sequence ID" value="NZ_BOLQ01000008.1"/>
</dbReference>
<keyword evidence="10" id="KW-1185">Reference proteome</keyword>
<dbReference type="PANTHER" id="PTHR40074:SF2">
    <property type="entry name" value="O-ACETYLTRANSFERASE WECH"/>
    <property type="match status" value="1"/>
</dbReference>
<sequence>MGKKTRVGYFDLLRLIGCLLVVATHVTSKYMDLGIGTANWAVMNTINGFTRAAVVLFIMISGALFLDPARTIEPRKLLRHNVLHLALTLVLWNVLYAAMELVLTRNWTTVRDTLVLGPFHLWFLYVLLGCYLLVPVLRPLTKQPHVVNWLLALAFIFVVLPSTVVPLLPANSLLQRFFAEFHLGGVGQLWFYFLLGHALHHAHFSRRQSVTLIGLGLLATIGIVVGTAALSLPAHHLDQAFQANAGLLVLLQACGLFVLGKRVYDRQPSRFVALFADLALPIYLVHPVFLGLVLKLGWIKPTLLSFVGCYLLIFAAAFVFALGYRVFDNWLRRVTLPAKRSVA</sequence>
<dbReference type="PANTHER" id="PTHR40074">
    <property type="entry name" value="O-ACETYLTRANSFERASE WECH"/>
    <property type="match status" value="1"/>
</dbReference>
<evidence type="ECO:0000256" key="2">
    <source>
        <dbReference type="ARBA" id="ARBA00007400"/>
    </source>
</evidence>
<keyword evidence="5 7" id="KW-1133">Transmembrane helix</keyword>
<keyword evidence="3" id="KW-1003">Cell membrane</keyword>
<feature type="transmembrane region" description="Helical" evidence="7">
    <location>
        <begin position="181"/>
        <end position="200"/>
    </location>
</feature>
<name>A0ABW4CIQ6_9LACO</name>
<keyword evidence="9" id="KW-0808">Transferase</keyword>
<feature type="transmembrane region" description="Helical" evidence="7">
    <location>
        <begin position="48"/>
        <end position="66"/>
    </location>
</feature>
<comment type="similarity">
    <text evidence="2">Belongs to the acyltransferase 3 family.</text>
</comment>
<feature type="transmembrane region" description="Helical" evidence="7">
    <location>
        <begin position="78"/>
        <end position="99"/>
    </location>
</feature>
<organism evidence="9 10">
    <name type="scientific">Lacticaseibacillus mingshuiensis</name>
    <dbReference type="NCBI Taxonomy" id="2799574"/>
    <lineage>
        <taxon>Bacteria</taxon>
        <taxon>Bacillati</taxon>
        <taxon>Bacillota</taxon>
        <taxon>Bacilli</taxon>
        <taxon>Lactobacillales</taxon>
        <taxon>Lactobacillaceae</taxon>
        <taxon>Lacticaseibacillus</taxon>
    </lineage>
</organism>
<feature type="transmembrane region" description="Helical" evidence="7">
    <location>
        <begin position="12"/>
        <end position="28"/>
    </location>
</feature>
<accession>A0ABW4CIQ6</accession>
<feature type="transmembrane region" description="Helical" evidence="7">
    <location>
        <begin position="119"/>
        <end position="137"/>
    </location>
</feature>
<proteinExistence type="inferred from homology"/>
<dbReference type="Pfam" id="PF01757">
    <property type="entry name" value="Acyl_transf_3"/>
    <property type="match status" value="1"/>
</dbReference>
<evidence type="ECO:0000256" key="5">
    <source>
        <dbReference type="ARBA" id="ARBA00022989"/>
    </source>
</evidence>
<keyword evidence="4 7" id="KW-0812">Transmembrane</keyword>
<evidence type="ECO:0000256" key="4">
    <source>
        <dbReference type="ARBA" id="ARBA00022692"/>
    </source>
</evidence>
<evidence type="ECO:0000256" key="6">
    <source>
        <dbReference type="ARBA" id="ARBA00023136"/>
    </source>
</evidence>